<name>A0A174J8L7_9ACTN</name>
<reference evidence="1 2" key="1">
    <citation type="submission" date="2015-09" db="EMBL/GenBank/DDBJ databases">
        <authorList>
            <consortium name="Pathogen Informatics"/>
        </authorList>
    </citation>
    <scope>NUCLEOTIDE SEQUENCE [LARGE SCALE GENOMIC DNA]</scope>
    <source>
        <strain evidence="1 2">2789STDY5834902</strain>
    </source>
</reference>
<evidence type="ECO:0000313" key="2">
    <source>
        <dbReference type="Proteomes" id="UP000095454"/>
    </source>
</evidence>
<accession>A0A174J8L7</accession>
<dbReference type="EMBL" id="CZAQ01000007">
    <property type="protein sequence ID" value="CUO94991.1"/>
    <property type="molecule type" value="Genomic_DNA"/>
</dbReference>
<dbReference type="Proteomes" id="UP000095454">
    <property type="component" value="Unassembled WGS sequence"/>
</dbReference>
<evidence type="ECO:0008006" key="3">
    <source>
        <dbReference type="Google" id="ProtNLM"/>
    </source>
</evidence>
<protein>
    <recommendedName>
        <fullName evidence="3">NAD-specific glutamate dehydrogenase</fullName>
    </recommendedName>
</protein>
<dbReference type="AlphaFoldDB" id="A0A174J8L7"/>
<gene>
    <name evidence="1" type="ORF">ERS852514_00609</name>
</gene>
<organism evidence="1 2">
    <name type="scientific">Collinsella aerofaciens</name>
    <dbReference type="NCBI Taxonomy" id="74426"/>
    <lineage>
        <taxon>Bacteria</taxon>
        <taxon>Bacillati</taxon>
        <taxon>Actinomycetota</taxon>
        <taxon>Coriobacteriia</taxon>
        <taxon>Coriobacteriales</taxon>
        <taxon>Coriobacteriaceae</taxon>
        <taxon>Collinsella</taxon>
    </lineage>
</organism>
<sequence length="382" mass="40268">MTQQVGHAGLECLEVLLVEVGLGDATVVLQRTSGRDDHDGAGANARHTALDVEELLGTQIGTEAGLGNGDIAKAHRHTRGHDRVAAVGNVGEGTAVDKRGRALERLHQVGLERVLKQRGHCTLGLKVAGTDGLAGIAVADNNLAQALLEVIDARGQAQDCHDLGGNGDIEAVLARHALGLAANTVDDMAQLTVVHVDDALPSDAFNVDAKLVALLDVVIKHGGQQVVGSTDGMEVAGKVQVDILHGDHLSPAAAGSTALNTKDGAERRLAQGHGTLDAATTQAIGQTDGRGGLALARRRWVDSGHEDELGLVIGRLVEQRIVDLSLVEAVRNKVLNVDAGVLGHLGNRQRRDRTCDFDVSRHGRSFRYRMRKRPIQHSTGAQ</sequence>
<proteinExistence type="predicted"/>
<evidence type="ECO:0000313" key="1">
    <source>
        <dbReference type="EMBL" id="CUO94991.1"/>
    </source>
</evidence>